<dbReference type="AlphaFoldDB" id="A0A1U9NHM9"/>
<accession>A0A1U9NHM9</accession>
<evidence type="ECO:0008006" key="4">
    <source>
        <dbReference type="Google" id="ProtNLM"/>
    </source>
</evidence>
<organism evidence="2 3">
    <name type="scientific">Anaerohalosphaera lusitana</name>
    <dbReference type="NCBI Taxonomy" id="1936003"/>
    <lineage>
        <taxon>Bacteria</taxon>
        <taxon>Pseudomonadati</taxon>
        <taxon>Planctomycetota</taxon>
        <taxon>Phycisphaerae</taxon>
        <taxon>Sedimentisphaerales</taxon>
        <taxon>Anaerohalosphaeraceae</taxon>
        <taxon>Anaerohalosphaera</taxon>
    </lineage>
</organism>
<dbReference type="OrthoDB" id="289089at2"/>
<protein>
    <recommendedName>
        <fullName evidence="4">DUF4328 domain-containing protein</fullName>
    </recommendedName>
</protein>
<keyword evidence="1" id="KW-0812">Transmembrane</keyword>
<name>A0A1U9NHM9_9BACT</name>
<keyword evidence="3" id="KW-1185">Reference proteome</keyword>
<evidence type="ECO:0000256" key="1">
    <source>
        <dbReference type="SAM" id="Phobius"/>
    </source>
</evidence>
<feature type="transmembrane region" description="Helical" evidence="1">
    <location>
        <begin position="30"/>
        <end position="54"/>
    </location>
</feature>
<dbReference type="STRING" id="1936003.STSP2_00458"/>
<reference evidence="3" key="1">
    <citation type="submission" date="2017-02" db="EMBL/GenBank/DDBJ databases">
        <title>Comparative genomics and description of representatives of a novel lineage of planctomycetes thriving in anoxic sediments.</title>
        <authorList>
            <person name="Spring S."/>
            <person name="Bunk B."/>
            <person name="Sproer C."/>
        </authorList>
    </citation>
    <scope>NUCLEOTIDE SEQUENCE [LARGE SCALE GENOMIC DNA]</scope>
    <source>
        <strain evidence="3">ST-NAGAB-D1</strain>
    </source>
</reference>
<dbReference type="Proteomes" id="UP000189674">
    <property type="component" value="Chromosome"/>
</dbReference>
<dbReference type="KEGG" id="alus:STSP2_00458"/>
<dbReference type="EMBL" id="CP019791">
    <property type="protein sequence ID" value="AQT67315.1"/>
    <property type="molecule type" value="Genomic_DNA"/>
</dbReference>
<keyword evidence="1" id="KW-0472">Membrane</keyword>
<evidence type="ECO:0000313" key="3">
    <source>
        <dbReference type="Proteomes" id="UP000189674"/>
    </source>
</evidence>
<sequence>MPSYERIIESLTSLLQPYVPGITSEQVSQLLLVLLIGGVVLIITAIVVQILYLLTLAKALKKCSPANREMPPGLVWLELIPVFNLIWRFFNVINVSDSLGREFRSRNMNEEASPARTSGMLYSIFSCGGVIPLIGSFLVLILAPIFWMIYWVRIRKYSKKLDPPPLPGQ</sequence>
<proteinExistence type="predicted"/>
<gene>
    <name evidence="2" type="ORF">STSP2_00458</name>
</gene>
<keyword evidence="1" id="KW-1133">Transmembrane helix</keyword>
<evidence type="ECO:0000313" key="2">
    <source>
        <dbReference type="EMBL" id="AQT67315.1"/>
    </source>
</evidence>
<feature type="transmembrane region" description="Helical" evidence="1">
    <location>
        <begin position="120"/>
        <end position="150"/>
    </location>
</feature>
<dbReference type="RefSeq" id="WP_146659458.1">
    <property type="nucleotide sequence ID" value="NZ_CP019791.1"/>
</dbReference>